<dbReference type="EMBL" id="CP032509">
    <property type="protein sequence ID" value="AZN70563.1"/>
    <property type="molecule type" value="Genomic_DNA"/>
</dbReference>
<evidence type="ECO:0000313" key="7">
    <source>
        <dbReference type="Proteomes" id="UP000268192"/>
    </source>
</evidence>
<gene>
    <name evidence="6" type="ORF">D5400_04095</name>
</gene>
<dbReference type="CDD" id="cd06268">
    <property type="entry name" value="PBP1_ABC_transporter_LIVBP-like"/>
    <property type="match status" value="1"/>
</dbReference>
<dbReference type="InterPro" id="IPR028082">
    <property type="entry name" value="Peripla_BP_I"/>
</dbReference>
<dbReference type="PANTHER" id="PTHR30483">
    <property type="entry name" value="LEUCINE-SPECIFIC-BINDING PROTEIN"/>
    <property type="match status" value="1"/>
</dbReference>
<dbReference type="OrthoDB" id="5341635at2"/>
<keyword evidence="7" id="KW-1185">Reference proteome</keyword>
<organism evidence="6 7">
    <name type="scientific">Georhizobium profundi</name>
    <dbReference type="NCBI Taxonomy" id="2341112"/>
    <lineage>
        <taxon>Bacteria</taxon>
        <taxon>Pseudomonadati</taxon>
        <taxon>Pseudomonadota</taxon>
        <taxon>Alphaproteobacteria</taxon>
        <taxon>Hyphomicrobiales</taxon>
        <taxon>Rhizobiaceae</taxon>
        <taxon>Georhizobium</taxon>
    </lineage>
</organism>
<dbReference type="KEGG" id="abaw:D5400_04095"/>
<evidence type="ECO:0000256" key="2">
    <source>
        <dbReference type="ARBA" id="ARBA00022729"/>
    </source>
</evidence>
<dbReference type="InterPro" id="IPR051010">
    <property type="entry name" value="BCAA_transport"/>
</dbReference>
<dbReference type="InterPro" id="IPR028081">
    <property type="entry name" value="Leu-bd"/>
</dbReference>
<keyword evidence="3" id="KW-0029">Amino-acid transport</keyword>
<evidence type="ECO:0000256" key="3">
    <source>
        <dbReference type="ARBA" id="ARBA00022970"/>
    </source>
</evidence>
<evidence type="ECO:0000256" key="4">
    <source>
        <dbReference type="SAM" id="MobiDB-lite"/>
    </source>
</evidence>
<dbReference type="PANTHER" id="PTHR30483:SF6">
    <property type="entry name" value="PERIPLASMIC BINDING PROTEIN OF ABC TRANSPORTER FOR NATURAL AMINO ACIDS"/>
    <property type="match status" value="1"/>
</dbReference>
<keyword evidence="3" id="KW-0813">Transport</keyword>
<dbReference type="GO" id="GO:0006865">
    <property type="term" value="P:amino acid transport"/>
    <property type="evidence" value="ECO:0007669"/>
    <property type="project" value="UniProtKB-KW"/>
</dbReference>
<dbReference type="InterPro" id="IPR022478">
    <property type="entry name" value="ABC_transptr_sub-bd_PQQ"/>
</dbReference>
<evidence type="ECO:0000259" key="5">
    <source>
        <dbReference type="Pfam" id="PF13458"/>
    </source>
</evidence>
<evidence type="ECO:0000313" key="6">
    <source>
        <dbReference type="EMBL" id="AZN70563.1"/>
    </source>
</evidence>
<feature type="domain" description="Leucine-binding protein" evidence="5">
    <location>
        <begin position="81"/>
        <end position="241"/>
    </location>
</feature>
<dbReference type="Proteomes" id="UP000268192">
    <property type="component" value="Chromosome"/>
</dbReference>
<reference evidence="6 7" key="1">
    <citation type="submission" date="2018-09" db="EMBL/GenBank/DDBJ databases">
        <title>Marinorhizobium profundi gen. nov., sp. nov., isolated from a deep-sea sediment sample from the New Britain Trench and proposal of Marinorhizobiaceae fam. nov. in the order Rhizobiales of the class Alphaproteobacteria.</title>
        <authorList>
            <person name="Cao J."/>
        </authorList>
    </citation>
    <scope>NUCLEOTIDE SEQUENCE [LARGE SCALE GENOMIC DNA]</scope>
    <source>
        <strain evidence="6 7">WS11</strain>
    </source>
</reference>
<dbReference type="NCBIfam" id="TIGR03863">
    <property type="entry name" value="PQQ_ABC_bind"/>
    <property type="match status" value="1"/>
</dbReference>
<dbReference type="Pfam" id="PF13458">
    <property type="entry name" value="Peripla_BP_6"/>
    <property type="match status" value="1"/>
</dbReference>
<evidence type="ECO:0000256" key="1">
    <source>
        <dbReference type="ARBA" id="ARBA00010062"/>
    </source>
</evidence>
<sequence length="428" mass="47347">MSTGRPLCHIAIGRSGVSAPTIGATEAGGGRAGGLLIRLCTTVVLAILAATTAARAVDVEIVFLSRDQEERLPLSFVDPIVEDPGVWGARLALDDNKTTGGFLGHTYSLVERVLTADEDIAVVFEEERQSGQTLFISDLPRDDLQAIAEHPEASEALIFNGRVGDDDLRINVCFDNVFHTAPSRSMRTDALVQFLVWKRWPRLYLVSGTQENDVAFAEAIRRSAEKFGAQVVAESDYAYSAISRRTDSGHIQIQDQMPLATQEGGEYDVLIVADENEVFGEYLPYNTYAARPVAGTHGLVAMSWHRVLEQWGSTQIQRRFEQVADRWMEERDYGAWLGVRSIGEAVTRLNSADAAEIRAFLRSPDFEIGGFKGVGLSYRSWDQQMRQPVLIANKRVLVSASPQPGFLHERTPLDSLGYDEPESECRLQ</sequence>
<proteinExistence type="inferred from homology"/>
<feature type="region of interest" description="Disordered" evidence="4">
    <location>
        <begin position="408"/>
        <end position="428"/>
    </location>
</feature>
<comment type="similarity">
    <text evidence="1">Belongs to the leucine-binding protein family.</text>
</comment>
<protein>
    <submittedName>
        <fullName evidence="6">Branched-chain amino acid ABC transporter substrate-binding protein</fullName>
    </submittedName>
</protein>
<accession>A0A3Q8XLQ2</accession>
<dbReference type="AlphaFoldDB" id="A0A3Q8XLQ2"/>
<dbReference type="Gene3D" id="3.40.50.2300">
    <property type="match status" value="2"/>
</dbReference>
<name>A0A3Q8XLQ2_9HYPH</name>
<dbReference type="SUPFAM" id="SSF53822">
    <property type="entry name" value="Periplasmic binding protein-like I"/>
    <property type="match status" value="1"/>
</dbReference>
<keyword evidence="2" id="KW-0732">Signal</keyword>